<evidence type="ECO:0000313" key="7">
    <source>
        <dbReference type="EMBL" id="KKW35123.1"/>
    </source>
</evidence>
<dbReference type="PRINTS" id="PR00064">
    <property type="entry name" value="RIBOSOMALL35"/>
</dbReference>
<protein>
    <recommendedName>
        <fullName evidence="4 5">50S ribosomal protein L35</fullName>
    </recommendedName>
</protein>
<dbReference type="GO" id="GO:0005840">
    <property type="term" value="C:ribosome"/>
    <property type="evidence" value="ECO:0007669"/>
    <property type="project" value="UniProtKB-KW"/>
</dbReference>
<dbReference type="AlphaFoldDB" id="A0A0G1XVD1"/>
<dbReference type="InterPro" id="IPR021137">
    <property type="entry name" value="Ribosomal_bL35-like"/>
</dbReference>
<evidence type="ECO:0000313" key="8">
    <source>
        <dbReference type="Proteomes" id="UP000033865"/>
    </source>
</evidence>
<comment type="similarity">
    <text evidence="1 5">Belongs to the bacterial ribosomal protein bL35 family.</text>
</comment>
<dbReference type="GO" id="GO:0003735">
    <property type="term" value="F:structural constituent of ribosome"/>
    <property type="evidence" value="ECO:0007669"/>
    <property type="project" value="InterPro"/>
</dbReference>
<evidence type="ECO:0000256" key="2">
    <source>
        <dbReference type="ARBA" id="ARBA00022980"/>
    </source>
</evidence>
<dbReference type="Gene3D" id="4.10.410.60">
    <property type="match status" value="1"/>
</dbReference>
<comment type="caution">
    <text evidence="7">The sequence shown here is derived from an EMBL/GenBank/DDBJ whole genome shotgun (WGS) entry which is preliminary data.</text>
</comment>
<dbReference type="Proteomes" id="UP000033865">
    <property type="component" value="Unassembled WGS sequence"/>
</dbReference>
<evidence type="ECO:0000256" key="1">
    <source>
        <dbReference type="ARBA" id="ARBA00006598"/>
    </source>
</evidence>
<dbReference type="InterPro" id="IPR001706">
    <property type="entry name" value="Ribosomal_bL35"/>
</dbReference>
<dbReference type="GO" id="GO:0006412">
    <property type="term" value="P:translation"/>
    <property type="evidence" value="ECO:0007669"/>
    <property type="project" value="InterPro"/>
</dbReference>
<evidence type="ECO:0000256" key="5">
    <source>
        <dbReference type="RuleBase" id="RU000568"/>
    </source>
</evidence>
<evidence type="ECO:0000256" key="3">
    <source>
        <dbReference type="ARBA" id="ARBA00023274"/>
    </source>
</evidence>
<feature type="region of interest" description="Disordered" evidence="6">
    <location>
        <begin position="26"/>
        <end position="47"/>
    </location>
</feature>
<dbReference type="InterPro" id="IPR037229">
    <property type="entry name" value="Ribosomal_bL35_sf"/>
</dbReference>
<name>A0A0G1XVD1_9BACT</name>
<feature type="compositionally biased region" description="Basic and acidic residues" evidence="6">
    <location>
        <begin position="31"/>
        <end position="47"/>
    </location>
</feature>
<sequence length="67" mass="7656">MKQKTHKALSKRVKITGRGKVIKRTAGQDHFNSRERGNTTRNKRSDKTFIAAKKTTLKALLPKTHLK</sequence>
<organism evidence="7 8">
    <name type="scientific">Candidatus Uhrbacteria bacterium GW2011_GWC2_53_7</name>
    <dbReference type="NCBI Taxonomy" id="1618986"/>
    <lineage>
        <taxon>Bacteria</taxon>
        <taxon>Candidatus Uhriibacteriota</taxon>
    </lineage>
</organism>
<keyword evidence="2 5" id="KW-0689">Ribosomal protein</keyword>
<dbReference type="SUPFAM" id="SSF143034">
    <property type="entry name" value="L35p-like"/>
    <property type="match status" value="1"/>
</dbReference>
<dbReference type="EMBL" id="LCRN01000049">
    <property type="protein sequence ID" value="KKW35123.1"/>
    <property type="molecule type" value="Genomic_DNA"/>
</dbReference>
<accession>A0A0G1XVD1</accession>
<gene>
    <name evidence="7" type="ORF">UY82_C0049G0008</name>
</gene>
<evidence type="ECO:0000256" key="6">
    <source>
        <dbReference type="SAM" id="MobiDB-lite"/>
    </source>
</evidence>
<reference evidence="7 8" key="1">
    <citation type="journal article" date="2015" name="Nature">
        <title>rRNA introns, odd ribosomes, and small enigmatic genomes across a large radiation of phyla.</title>
        <authorList>
            <person name="Brown C.T."/>
            <person name="Hug L.A."/>
            <person name="Thomas B.C."/>
            <person name="Sharon I."/>
            <person name="Castelle C.J."/>
            <person name="Singh A."/>
            <person name="Wilkins M.J."/>
            <person name="Williams K.H."/>
            <person name="Banfield J.F."/>
        </authorList>
    </citation>
    <scope>NUCLEOTIDE SEQUENCE [LARGE SCALE GENOMIC DNA]</scope>
</reference>
<evidence type="ECO:0000256" key="4">
    <source>
        <dbReference type="ARBA" id="ARBA00035486"/>
    </source>
</evidence>
<dbReference type="Pfam" id="PF01632">
    <property type="entry name" value="Ribosomal_L35p"/>
    <property type="match status" value="1"/>
</dbReference>
<keyword evidence="3 5" id="KW-0687">Ribonucleoprotein</keyword>
<proteinExistence type="inferred from homology"/>
<dbReference type="GO" id="GO:1990904">
    <property type="term" value="C:ribonucleoprotein complex"/>
    <property type="evidence" value="ECO:0007669"/>
    <property type="project" value="UniProtKB-KW"/>
</dbReference>